<dbReference type="AlphaFoldDB" id="A0A5B7J801"/>
<accession>A0A5B7J801</accession>
<reference evidence="1 2" key="1">
    <citation type="submission" date="2019-05" db="EMBL/GenBank/DDBJ databases">
        <title>Another draft genome of Portunus trituberculatus and its Hox gene families provides insights of decapod evolution.</title>
        <authorList>
            <person name="Jeong J.-H."/>
            <person name="Song I."/>
            <person name="Kim S."/>
            <person name="Choi T."/>
            <person name="Kim D."/>
            <person name="Ryu S."/>
            <person name="Kim W."/>
        </authorList>
    </citation>
    <scope>NUCLEOTIDE SEQUENCE [LARGE SCALE GENOMIC DNA]</scope>
    <source>
        <tissue evidence="1">Muscle</tissue>
    </source>
</reference>
<dbReference type="Proteomes" id="UP000324222">
    <property type="component" value="Unassembled WGS sequence"/>
</dbReference>
<protein>
    <submittedName>
        <fullName evidence="1">Uncharacterized protein</fullName>
    </submittedName>
</protein>
<evidence type="ECO:0000313" key="2">
    <source>
        <dbReference type="Proteomes" id="UP000324222"/>
    </source>
</evidence>
<comment type="caution">
    <text evidence="1">The sequence shown here is derived from an EMBL/GenBank/DDBJ whole genome shotgun (WGS) entry which is preliminary data.</text>
</comment>
<organism evidence="1 2">
    <name type="scientific">Portunus trituberculatus</name>
    <name type="common">Swimming crab</name>
    <name type="synonym">Neptunus trituberculatus</name>
    <dbReference type="NCBI Taxonomy" id="210409"/>
    <lineage>
        <taxon>Eukaryota</taxon>
        <taxon>Metazoa</taxon>
        <taxon>Ecdysozoa</taxon>
        <taxon>Arthropoda</taxon>
        <taxon>Crustacea</taxon>
        <taxon>Multicrustacea</taxon>
        <taxon>Malacostraca</taxon>
        <taxon>Eumalacostraca</taxon>
        <taxon>Eucarida</taxon>
        <taxon>Decapoda</taxon>
        <taxon>Pleocyemata</taxon>
        <taxon>Brachyura</taxon>
        <taxon>Eubrachyura</taxon>
        <taxon>Portunoidea</taxon>
        <taxon>Portunidae</taxon>
        <taxon>Portuninae</taxon>
        <taxon>Portunus</taxon>
    </lineage>
</organism>
<proteinExistence type="predicted"/>
<gene>
    <name evidence="1" type="ORF">E2C01_085588</name>
</gene>
<dbReference type="EMBL" id="VSRR010084944">
    <property type="protein sequence ID" value="MPC90593.1"/>
    <property type="molecule type" value="Genomic_DNA"/>
</dbReference>
<name>A0A5B7J801_PORTR</name>
<sequence>MEEDDAMDGLAGAARHVNKRLGARLRGARSEIIETPLGLRQLGDWSKEREFSDFKEDRVNMRRIIIMDKELKALKVMVGVILERQDQLIRKNLELRERCLNLENTVKMNQRILN</sequence>
<keyword evidence="2" id="KW-1185">Reference proteome</keyword>
<evidence type="ECO:0000313" key="1">
    <source>
        <dbReference type="EMBL" id="MPC90593.1"/>
    </source>
</evidence>